<dbReference type="RefSeq" id="WP_379929124.1">
    <property type="nucleotide sequence ID" value="NZ_JBHUMM010000014.1"/>
</dbReference>
<dbReference type="EMBL" id="JBHUMM010000014">
    <property type="protein sequence ID" value="MFD2671649.1"/>
    <property type="molecule type" value="Genomic_DNA"/>
</dbReference>
<keyword evidence="3" id="KW-1185">Reference proteome</keyword>
<reference evidence="3" key="1">
    <citation type="journal article" date="2019" name="Int. J. Syst. Evol. Microbiol.">
        <title>The Global Catalogue of Microorganisms (GCM) 10K type strain sequencing project: providing services to taxonomists for standard genome sequencing and annotation.</title>
        <authorList>
            <consortium name="The Broad Institute Genomics Platform"/>
            <consortium name="The Broad Institute Genome Sequencing Center for Infectious Disease"/>
            <person name="Wu L."/>
            <person name="Ma J."/>
        </authorList>
    </citation>
    <scope>NUCLEOTIDE SEQUENCE [LARGE SCALE GENOMIC DNA]</scope>
    <source>
        <strain evidence="3">KCTC 33676</strain>
    </source>
</reference>
<keyword evidence="1" id="KW-0472">Membrane</keyword>
<sequence length="131" mass="14269">MYDTALWLHIVTGYVLFAYVLIPVLIPRAAKNSATAGVLVTANRITQYLLIIGFLTGGYMVSKAGYSTLWIVVAIVLLLIMFAMGGMVTKPLKKLAQGDRSVINKAMIFSIVFFVAYLGMMAIMSAPQMLA</sequence>
<keyword evidence="1" id="KW-0812">Transmembrane</keyword>
<evidence type="ECO:0000256" key="1">
    <source>
        <dbReference type="SAM" id="Phobius"/>
    </source>
</evidence>
<feature type="transmembrane region" description="Helical" evidence="1">
    <location>
        <begin position="106"/>
        <end position="126"/>
    </location>
</feature>
<protein>
    <recommendedName>
        <fullName evidence="4">DUF2269 family protein</fullName>
    </recommendedName>
</protein>
<name>A0ABW5RAP1_9BACL</name>
<evidence type="ECO:0008006" key="4">
    <source>
        <dbReference type="Google" id="ProtNLM"/>
    </source>
</evidence>
<feature type="transmembrane region" description="Helical" evidence="1">
    <location>
        <begin position="6"/>
        <end position="26"/>
    </location>
</feature>
<comment type="caution">
    <text evidence="2">The sequence shown here is derived from an EMBL/GenBank/DDBJ whole genome shotgun (WGS) entry which is preliminary data.</text>
</comment>
<evidence type="ECO:0000313" key="2">
    <source>
        <dbReference type="EMBL" id="MFD2671649.1"/>
    </source>
</evidence>
<evidence type="ECO:0000313" key="3">
    <source>
        <dbReference type="Proteomes" id="UP001597497"/>
    </source>
</evidence>
<feature type="transmembrane region" description="Helical" evidence="1">
    <location>
        <begin position="67"/>
        <end position="85"/>
    </location>
</feature>
<dbReference type="Proteomes" id="UP001597497">
    <property type="component" value="Unassembled WGS sequence"/>
</dbReference>
<accession>A0ABW5RAP1</accession>
<organism evidence="2 3">
    <name type="scientific">Marinicrinis sediminis</name>
    <dbReference type="NCBI Taxonomy" id="1652465"/>
    <lineage>
        <taxon>Bacteria</taxon>
        <taxon>Bacillati</taxon>
        <taxon>Bacillota</taxon>
        <taxon>Bacilli</taxon>
        <taxon>Bacillales</taxon>
        <taxon>Paenibacillaceae</taxon>
    </lineage>
</organism>
<proteinExistence type="predicted"/>
<gene>
    <name evidence="2" type="ORF">ACFSUC_08530</name>
</gene>
<feature type="transmembrane region" description="Helical" evidence="1">
    <location>
        <begin position="38"/>
        <end position="61"/>
    </location>
</feature>
<keyword evidence="1" id="KW-1133">Transmembrane helix</keyword>